<organism evidence="3">
    <name type="scientific">Cuerna arida</name>
    <dbReference type="NCBI Taxonomy" id="1464854"/>
    <lineage>
        <taxon>Eukaryota</taxon>
        <taxon>Metazoa</taxon>
        <taxon>Ecdysozoa</taxon>
        <taxon>Arthropoda</taxon>
        <taxon>Hexapoda</taxon>
        <taxon>Insecta</taxon>
        <taxon>Pterygota</taxon>
        <taxon>Neoptera</taxon>
        <taxon>Paraneoptera</taxon>
        <taxon>Hemiptera</taxon>
        <taxon>Auchenorrhyncha</taxon>
        <taxon>Membracoidea</taxon>
        <taxon>Cicadellidae</taxon>
        <taxon>Cicadellinae</taxon>
        <taxon>Proconiini</taxon>
        <taxon>Cuerna</taxon>
    </lineage>
</organism>
<name>A0A1B6ENS2_9HEMI</name>
<dbReference type="EMBL" id="GECZ01030203">
    <property type="protein sequence ID" value="JAS39566.1"/>
    <property type="molecule type" value="Transcribed_RNA"/>
</dbReference>
<accession>A0A1B6ENS2</accession>
<feature type="non-terminal residue" evidence="3">
    <location>
        <position position="106"/>
    </location>
</feature>
<protein>
    <recommendedName>
        <fullName evidence="4">Transposase Tc1-like domain-containing protein</fullName>
    </recommendedName>
</protein>
<feature type="region of interest" description="Disordered" evidence="2">
    <location>
        <begin position="22"/>
        <end position="42"/>
    </location>
</feature>
<feature type="non-terminal residue" evidence="3">
    <location>
        <position position="1"/>
    </location>
</feature>
<sequence>VKTTCSNQNPVSKSGVQKVIPRFQETGSIKDSPKPRRPKSATNKALSLVLQSVVEDPHASTRNVSQILGISQTSVCKVLHDSGYKAYKIMMRNIDNNTIRLNNIAF</sequence>
<comment type="subcellular location">
    <subcellularLocation>
        <location evidence="1">Nucleus</location>
    </subcellularLocation>
</comment>
<dbReference type="GO" id="GO:0005634">
    <property type="term" value="C:nucleus"/>
    <property type="evidence" value="ECO:0007669"/>
    <property type="project" value="UniProtKB-SubCell"/>
</dbReference>
<dbReference type="InterPro" id="IPR009057">
    <property type="entry name" value="Homeodomain-like_sf"/>
</dbReference>
<dbReference type="SUPFAM" id="SSF46689">
    <property type="entry name" value="Homeodomain-like"/>
    <property type="match status" value="1"/>
</dbReference>
<dbReference type="AlphaFoldDB" id="A0A1B6ENS2"/>
<evidence type="ECO:0000313" key="3">
    <source>
        <dbReference type="EMBL" id="JAS39566.1"/>
    </source>
</evidence>
<evidence type="ECO:0000256" key="2">
    <source>
        <dbReference type="SAM" id="MobiDB-lite"/>
    </source>
</evidence>
<evidence type="ECO:0008006" key="4">
    <source>
        <dbReference type="Google" id="ProtNLM"/>
    </source>
</evidence>
<evidence type="ECO:0000256" key="1">
    <source>
        <dbReference type="ARBA" id="ARBA00004123"/>
    </source>
</evidence>
<proteinExistence type="predicted"/>
<reference evidence="3" key="1">
    <citation type="submission" date="2015-11" db="EMBL/GenBank/DDBJ databases">
        <title>De novo transcriptome assembly of four potential Pierce s Disease insect vectors from Arizona vineyards.</title>
        <authorList>
            <person name="Tassone E.E."/>
        </authorList>
    </citation>
    <scope>NUCLEOTIDE SEQUENCE</scope>
</reference>
<gene>
    <name evidence="3" type="ORF">g.49774</name>
</gene>